<evidence type="ECO:0000313" key="3">
    <source>
        <dbReference type="EMBL" id="MDR7120897.1"/>
    </source>
</evidence>
<feature type="signal peptide" evidence="2">
    <location>
        <begin position="1"/>
        <end position="22"/>
    </location>
</feature>
<evidence type="ECO:0000256" key="2">
    <source>
        <dbReference type="SAM" id="SignalP"/>
    </source>
</evidence>
<accession>A0ABU1VYV3</accession>
<dbReference type="EMBL" id="JAVDWR010000004">
    <property type="protein sequence ID" value="MDR7120897.1"/>
    <property type="molecule type" value="Genomic_DNA"/>
</dbReference>
<reference evidence="3 4" key="1">
    <citation type="submission" date="2023-07" db="EMBL/GenBank/DDBJ databases">
        <title>Sorghum-associated microbial communities from plants grown in Nebraska, USA.</title>
        <authorList>
            <person name="Schachtman D."/>
        </authorList>
    </citation>
    <scope>NUCLEOTIDE SEQUENCE [LARGE SCALE GENOMIC DNA]</scope>
    <source>
        <strain evidence="3 4">4138</strain>
    </source>
</reference>
<keyword evidence="4" id="KW-1185">Reference proteome</keyword>
<gene>
    <name evidence="3" type="ORF">J2W69_001835</name>
</gene>
<organism evidence="3 4">
    <name type="scientific">Rheinheimera soli</name>
    <dbReference type="NCBI Taxonomy" id="443616"/>
    <lineage>
        <taxon>Bacteria</taxon>
        <taxon>Pseudomonadati</taxon>
        <taxon>Pseudomonadota</taxon>
        <taxon>Gammaproteobacteria</taxon>
        <taxon>Chromatiales</taxon>
        <taxon>Chromatiaceae</taxon>
        <taxon>Rheinheimera</taxon>
    </lineage>
</organism>
<dbReference type="Proteomes" id="UP001257909">
    <property type="component" value="Unassembled WGS sequence"/>
</dbReference>
<keyword evidence="2" id="KW-0732">Signal</keyword>
<dbReference type="Gene3D" id="1.25.40.10">
    <property type="entry name" value="Tetratricopeptide repeat domain"/>
    <property type="match status" value="1"/>
</dbReference>
<dbReference type="InterPro" id="IPR011990">
    <property type="entry name" value="TPR-like_helical_dom_sf"/>
</dbReference>
<evidence type="ECO:0000313" key="4">
    <source>
        <dbReference type="Proteomes" id="UP001257909"/>
    </source>
</evidence>
<name>A0ABU1VYV3_9GAMM</name>
<feature type="region of interest" description="Disordered" evidence="1">
    <location>
        <begin position="307"/>
        <end position="329"/>
    </location>
</feature>
<comment type="caution">
    <text evidence="3">The sequence shown here is derived from an EMBL/GenBank/DDBJ whole genome shotgun (WGS) entry which is preliminary data.</text>
</comment>
<protein>
    <submittedName>
        <fullName evidence="3">Protein involved in temperature-dependent protein secretion</fullName>
    </submittedName>
</protein>
<dbReference type="SUPFAM" id="SSF81901">
    <property type="entry name" value="HCP-like"/>
    <property type="match status" value="2"/>
</dbReference>
<proteinExistence type="predicted"/>
<feature type="chain" id="PRO_5047022114" evidence="2">
    <location>
        <begin position="23"/>
        <end position="329"/>
    </location>
</feature>
<evidence type="ECO:0000256" key="1">
    <source>
        <dbReference type="SAM" id="MobiDB-lite"/>
    </source>
</evidence>
<sequence>MTGIFMKALYLIAALSSFPLFASDVSSYDLLLERDKFSQLQQQLGQAPQLANKELLVLQLQTMLGLRQSEQAEQLANQALKHYPKDAELLRLAALNQFNLAQDSSIFSAASYAKEGLALLKEAMAAAPENLEIQHILIGFYLQAPSIAGGDTKEAKKLAKAMAEKHQPDGALASIEVLMDDDKLPEALKLSEQQLQQYPDHPALLAAYGNLLSINKEPAKAFVQYQKAAAATTDLAEQQSYLYHLGRLAATEQQNPQTGQQALEGYLAFYQDSDHAKTGWAQLRLAQIYLLQKQQAKARELLPHIKNQSQTDKRLKNELKDLEKQLKKS</sequence>
<dbReference type="RefSeq" id="WP_310277044.1">
    <property type="nucleotide sequence ID" value="NZ_JAVDWR010000004.1"/>
</dbReference>
<feature type="compositionally biased region" description="Basic and acidic residues" evidence="1">
    <location>
        <begin position="311"/>
        <end position="329"/>
    </location>
</feature>